<keyword evidence="2" id="KW-1185">Reference proteome</keyword>
<dbReference type="EMBL" id="LWSG01000012">
    <property type="protein sequence ID" value="OAS86683.1"/>
    <property type="molecule type" value="Genomic_DNA"/>
</dbReference>
<dbReference type="STRING" id="152268.A6K24_04005"/>
<evidence type="ECO:0008006" key="3">
    <source>
        <dbReference type="Google" id="ProtNLM"/>
    </source>
</evidence>
<protein>
    <recommendedName>
        <fullName evidence="3">Abortive phage infection protein</fullName>
    </recommendedName>
</protein>
<organism evidence="1 2">
    <name type="scientific">Metabacillus litoralis</name>
    <dbReference type="NCBI Taxonomy" id="152268"/>
    <lineage>
        <taxon>Bacteria</taxon>
        <taxon>Bacillati</taxon>
        <taxon>Bacillota</taxon>
        <taxon>Bacilli</taxon>
        <taxon>Bacillales</taxon>
        <taxon>Bacillaceae</taxon>
        <taxon>Metabacillus</taxon>
    </lineage>
</organism>
<dbReference type="AlphaFoldDB" id="A0A179T2I6"/>
<dbReference type="OrthoDB" id="2455488at2"/>
<evidence type="ECO:0000313" key="1">
    <source>
        <dbReference type="EMBL" id="OAS86683.1"/>
    </source>
</evidence>
<evidence type="ECO:0000313" key="2">
    <source>
        <dbReference type="Proteomes" id="UP000078534"/>
    </source>
</evidence>
<sequence>MDERTIHEILDKLKSGELHEYHVGKDLFLSFRNILINRTDFKHFRGIAQQGGSIIYRYLKEPRS</sequence>
<comment type="caution">
    <text evidence="1">The sequence shown here is derived from an EMBL/GenBank/DDBJ whole genome shotgun (WGS) entry which is preliminary data.</text>
</comment>
<dbReference type="RefSeq" id="WP_066330973.1">
    <property type="nucleotide sequence ID" value="NZ_LWSG01000012.1"/>
</dbReference>
<gene>
    <name evidence="1" type="ORF">A6K24_04005</name>
</gene>
<proteinExistence type="predicted"/>
<dbReference type="Proteomes" id="UP000078534">
    <property type="component" value="Unassembled WGS sequence"/>
</dbReference>
<name>A0A179T2I6_9BACI</name>
<accession>A0A179T2I6</accession>
<reference evidence="2" key="1">
    <citation type="submission" date="2016-04" db="EMBL/GenBank/DDBJ databases">
        <authorList>
            <person name="Lyu Z."/>
            <person name="Lyu W."/>
        </authorList>
    </citation>
    <scope>NUCLEOTIDE SEQUENCE [LARGE SCALE GENOMIC DNA]</scope>
    <source>
        <strain evidence="2">C44</strain>
    </source>
</reference>